<dbReference type="Proteomes" id="UP001143910">
    <property type="component" value="Unassembled WGS sequence"/>
</dbReference>
<accession>A0ACC1NJI7</accession>
<evidence type="ECO:0000313" key="2">
    <source>
        <dbReference type="Proteomes" id="UP001143910"/>
    </source>
</evidence>
<sequence length="1312" mass="145001">MKELFDPLLALLEPASLYEHLMIVMIPAGITVILTPFFNDNVPRVSLVHRPVFTSTKLVIACSMLTAQVVNFGFWCRASLFNSPPSFIAAVLSFLASLIVVVILQSASLSAFPSAAFHNMFLATTLFYDFAMVRHQVTTVGSIGVFQLAFITLKCAFVIMNHAFRTPVVIHQVGQPGEEELEALFRPKVWPSLRRPGIPSLPGLPMGFGMDDLPEPDVMLSSKRLYVHFQRHWRRANKKSNKALIKAIMRTMSGTILSGIPLRLCHVLLTLAQPLLLRHILTTTFRGDGSLSTTIFNIVATAIVWVGMGIRKSTVLSQLKDGMRSIELLVCSTQDIVSASVQIWLGMSLLWPSIGAVSLLVFVPTLVSSAATILTGKREAQWYRVFNKRREARVATMANILGQLRNIKMIGLSTALSNYLQKQRKSEVDALLKERSLRMMEFSFTAFNHSMTPLFVIAGSLFWARPSPTFDAVETFTCFMLVRMISNAFNLAITGLSNGQQGHQILTRTQQLLLLKDVQDKRIYNDVPAVENVNAASTAAVELILVTVTSRSGDVILLDVTMRAYQSNITMIFGAVASGKSTLLRLMLGEVKPAGGRIKIASEAMVYCSQEVWLQCLTIKATIIGNSPFQLQWYRTVTRSCCLDDDLDHLPDGDGTLANSPRCRLSLSLKQRVALARALYGLPTIMILDDPLSAVNFSVAARIYNNLFGFNGLIFRWQCTVIMATNTFGHLKFADAIYTVSYDGRVKEENATAFTSRANTYAVLSDSNGTFDGGSYTVDQAIEPSPAPTLHYLDQDVAGTTSHSKDIGLYSYFQQPAGRFLAFIWPITAALSAVVQKMPEIFWGLSLSNEAIRARHLLGYTLFGIANLACNRMTAHLYFNHINKNSAEVLHWKLVQTIMQAAPGFLATADTNRMLKLFDEDIGTISRGLPITFMQACFTAGIEHIRAFRRQPELIEALHQTLTRAQRPYYYVLEAKRQLEYTASLFTAAAAGLIVAFANVYPESSSAAALGLALLSVADLTRVITFLAQIWVRLDEYLGAVYRVRIFCDRTPVEVDDPVSSEPPPTEWPSVGEIELSNVTTHDGRNEEGTPGSLVSASIAIEATEKVVVSSRWGTGQTSIMLAVLKMIDYSGSIKLDGRDIKTVSNDILRSRITTITSEGLSLNGSVRMNLDPFSTKPFFCDADFISMLNRVKLWDQVQRCGGLDADIDDMHFSTSQMQLLNVARGALQRRRADTKVVLIDQAVTMLDNKTDERIQDFIDGEFAGCTVVMVTHNAEAIRTADAVLMVSQGAISCILERQSEAGDWTEEYAAV</sequence>
<keyword evidence="2" id="KW-1185">Reference proteome</keyword>
<comment type="caution">
    <text evidence="1">The sequence shown here is derived from an EMBL/GenBank/DDBJ whole genome shotgun (WGS) entry which is preliminary data.</text>
</comment>
<gene>
    <name evidence="1" type="ORF">NQ176_g3244</name>
</gene>
<name>A0ACC1NJI7_9HYPO</name>
<dbReference type="EMBL" id="JANJQO010000282">
    <property type="protein sequence ID" value="KAJ2979452.1"/>
    <property type="molecule type" value="Genomic_DNA"/>
</dbReference>
<evidence type="ECO:0000313" key="1">
    <source>
        <dbReference type="EMBL" id="KAJ2979452.1"/>
    </source>
</evidence>
<protein>
    <submittedName>
        <fullName evidence="1">Uncharacterized protein</fullName>
    </submittedName>
</protein>
<proteinExistence type="predicted"/>
<organism evidence="1 2">
    <name type="scientific">Zarea fungicola</name>
    <dbReference type="NCBI Taxonomy" id="93591"/>
    <lineage>
        <taxon>Eukaryota</taxon>
        <taxon>Fungi</taxon>
        <taxon>Dikarya</taxon>
        <taxon>Ascomycota</taxon>
        <taxon>Pezizomycotina</taxon>
        <taxon>Sordariomycetes</taxon>
        <taxon>Hypocreomycetidae</taxon>
        <taxon>Hypocreales</taxon>
        <taxon>Cordycipitaceae</taxon>
        <taxon>Zarea</taxon>
    </lineage>
</organism>
<reference evidence="1" key="1">
    <citation type="submission" date="2022-08" db="EMBL/GenBank/DDBJ databases">
        <title>Genome Sequence of Lecanicillium fungicola.</title>
        <authorList>
            <person name="Buettner E."/>
        </authorList>
    </citation>
    <scope>NUCLEOTIDE SEQUENCE</scope>
    <source>
        <strain evidence="1">Babe33</strain>
    </source>
</reference>